<accession>A0A1T4R5F6</accession>
<proteinExistence type="predicted"/>
<keyword evidence="2" id="KW-1185">Reference proteome</keyword>
<dbReference type="Proteomes" id="UP000190135">
    <property type="component" value="Unassembled WGS sequence"/>
</dbReference>
<sequence>MSELSHEGEGRPAHEALVELGSILADVVFSQTVVHADASNFPEIASMAVDAAVNGFVEEARAARLPEADIEQASLVIQREIIRGCKNRALLTMGEGGRA</sequence>
<organism evidence="1 2">
    <name type="scientific">Consotaella salsifontis</name>
    <dbReference type="NCBI Taxonomy" id="1365950"/>
    <lineage>
        <taxon>Bacteria</taxon>
        <taxon>Pseudomonadati</taxon>
        <taxon>Pseudomonadota</taxon>
        <taxon>Alphaproteobacteria</taxon>
        <taxon>Hyphomicrobiales</taxon>
        <taxon>Aurantimonadaceae</taxon>
        <taxon>Consotaella</taxon>
    </lineage>
</organism>
<dbReference type="EMBL" id="FUXL01000006">
    <property type="protein sequence ID" value="SKA11115.1"/>
    <property type="molecule type" value="Genomic_DNA"/>
</dbReference>
<gene>
    <name evidence="1" type="ORF">SAMN05428963_10632</name>
</gene>
<protein>
    <submittedName>
        <fullName evidence="1">Uncharacterized protein</fullName>
    </submittedName>
</protein>
<dbReference type="STRING" id="1365950.SAMN05428963_10632"/>
<reference evidence="1 2" key="1">
    <citation type="submission" date="2017-02" db="EMBL/GenBank/DDBJ databases">
        <authorList>
            <person name="Peterson S.W."/>
        </authorList>
    </citation>
    <scope>NUCLEOTIDE SEQUENCE [LARGE SCALE GENOMIC DNA]</scope>
    <source>
        <strain evidence="1 2">USBA 369</strain>
    </source>
</reference>
<name>A0A1T4R5F6_9HYPH</name>
<evidence type="ECO:0000313" key="1">
    <source>
        <dbReference type="EMBL" id="SKA11115.1"/>
    </source>
</evidence>
<evidence type="ECO:0000313" key="2">
    <source>
        <dbReference type="Proteomes" id="UP000190135"/>
    </source>
</evidence>
<dbReference type="AlphaFoldDB" id="A0A1T4R5F6"/>
<dbReference type="RefSeq" id="WP_078708290.1">
    <property type="nucleotide sequence ID" value="NZ_FUXL01000006.1"/>
</dbReference>